<evidence type="ECO:0000256" key="1">
    <source>
        <dbReference type="ARBA" id="ARBA00022763"/>
    </source>
</evidence>
<dbReference type="InterPro" id="IPR036895">
    <property type="entry name" value="Uracil-DNA_glycosylase-like_sf"/>
</dbReference>
<keyword evidence="1" id="KW-0227">DNA damage</keyword>
<accession>A0ABU4CBG3</accession>
<protein>
    <submittedName>
        <fullName evidence="5">Mismatch-specific DNA-glycosylase</fullName>
        <ecNumber evidence="5">3.2.2.-</ecNumber>
    </submittedName>
</protein>
<dbReference type="PANTHER" id="PTHR12159">
    <property type="entry name" value="G/T AND G/U MISMATCH-SPECIFIC DNA GLYCOSYLASE"/>
    <property type="match status" value="1"/>
</dbReference>
<keyword evidence="3" id="KW-0234">DNA repair</keyword>
<evidence type="ECO:0000256" key="2">
    <source>
        <dbReference type="ARBA" id="ARBA00022801"/>
    </source>
</evidence>
<dbReference type="Gene3D" id="3.40.470.10">
    <property type="entry name" value="Uracil-DNA glycosylase-like domain"/>
    <property type="match status" value="1"/>
</dbReference>
<organism evidence="5 6">
    <name type="scientific">Rhodococcus jostii</name>
    <dbReference type="NCBI Taxonomy" id="132919"/>
    <lineage>
        <taxon>Bacteria</taxon>
        <taxon>Bacillati</taxon>
        <taxon>Actinomycetota</taxon>
        <taxon>Actinomycetes</taxon>
        <taxon>Mycobacteriales</taxon>
        <taxon>Nocardiaceae</taxon>
        <taxon>Rhodococcus</taxon>
    </lineage>
</organism>
<evidence type="ECO:0000259" key="4">
    <source>
        <dbReference type="SMART" id="SM00986"/>
    </source>
</evidence>
<keyword evidence="5" id="KW-0326">Glycosidase</keyword>
<proteinExistence type="predicted"/>
<comment type="caution">
    <text evidence="5">The sequence shown here is derived from an EMBL/GenBank/DDBJ whole genome shotgun (WGS) entry which is preliminary data.</text>
</comment>
<dbReference type="SMART" id="SM00986">
    <property type="entry name" value="UDG"/>
    <property type="match status" value="1"/>
</dbReference>
<dbReference type="InterPro" id="IPR015637">
    <property type="entry name" value="MUG/TDG"/>
</dbReference>
<dbReference type="InterPro" id="IPR005122">
    <property type="entry name" value="Uracil-DNA_glycosylase-like"/>
</dbReference>
<dbReference type="EMBL" id="JAWLKA010000004">
    <property type="protein sequence ID" value="MDV6280630.1"/>
    <property type="molecule type" value="Genomic_DNA"/>
</dbReference>
<evidence type="ECO:0000313" key="5">
    <source>
        <dbReference type="EMBL" id="MDV6280630.1"/>
    </source>
</evidence>
<dbReference type="CDD" id="cd10028">
    <property type="entry name" value="UDG-F2_TDG_MUG"/>
    <property type="match status" value="1"/>
</dbReference>
<feature type="domain" description="Uracil-DNA glycosylase-like" evidence="4">
    <location>
        <begin position="17"/>
        <end position="178"/>
    </location>
</feature>
<dbReference type="Proteomes" id="UP001185737">
    <property type="component" value="Unassembled WGS sequence"/>
</dbReference>
<evidence type="ECO:0000313" key="6">
    <source>
        <dbReference type="Proteomes" id="UP001185737"/>
    </source>
</evidence>
<dbReference type="EC" id="3.2.2.-" evidence="5"/>
<dbReference type="SMART" id="SM00987">
    <property type="entry name" value="UreE_C"/>
    <property type="match status" value="1"/>
</dbReference>
<dbReference type="SUPFAM" id="SSF52141">
    <property type="entry name" value="Uracil-DNA glycosylase-like"/>
    <property type="match status" value="1"/>
</dbReference>
<keyword evidence="6" id="KW-1185">Reference proteome</keyword>
<dbReference type="PANTHER" id="PTHR12159:SF9">
    <property type="entry name" value="G_T MISMATCH-SPECIFIC THYMINE DNA GLYCOSYLASE"/>
    <property type="match status" value="1"/>
</dbReference>
<name>A0ABU4CBG3_RHOJO</name>
<sequence length="194" mass="20538">MSFTRAELESFRDAEVPDLIGPGCRLLFVGINPGLWTAATGAHFARPGNRFYPALLAAGIIERPIDPTAGMSDADRDHLIGRGVGITNLAPRATAKADELSGEELAVGAERLRAVVRDTAPRVVAVAGITAYRTAFGERAAKKGRQPRDLEGVELWLVPNPSGLNAHETVATLAASYREAAIEAGIVSGDRADR</sequence>
<reference evidence="5 6" key="1">
    <citation type="submission" date="2023-10" db="EMBL/GenBank/DDBJ databases">
        <title>Development of a sustainable strategy for remediation of hydrocarbon-contaminated territories based on the waste exchange concept.</title>
        <authorList>
            <person name="Krivoruchko A."/>
        </authorList>
    </citation>
    <scope>NUCLEOTIDE SEQUENCE [LARGE SCALE GENOMIC DNA]</scope>
    <source>
        <strain evidence="5 6">IEGM 60</strain>
    </source>
</reference>
<dbReference type="RefSeq" id="WP_317568052.1">
    <property type="nucleotide sequence ID" value="NZ_JAWLKA010000004.1"/>
</dbReference>
<gene>
    <name evidence="5" type="ORF">R3Q59_08950</name>
</gene>
<dbReference type="Pfam" id="PF03167">
    <property type="entry name" value="UDG"/>
    <property type="match status" value="1"/>
</dbReference>
<keyword evidence="2 5" id="KW-0378">Hydrolase</keyword>
<evidence type="ECO:0000256" key="3">
    <source>
        <dbReference type="ARBA" id="ARBA00023204"/>
    </source>
</evidence>
<dbReference type="GO" id="GO:0016798">
    <property type="term" value="F:hydrolase activity, acting on glycosyl bonds"/>
    <property type="evidence" value="ECO:0007669"/>
    <property type="project" value="UniProtKB-KW"/>
</dbReference>